<name>A0ABX9K711_9BACT</name>
<organism evidence="1 2">
    <name type="scientific">Archangium gephyra</name>
    <dbReference type="NCBI Taxonomy" id="48"/>
    <lineage>
        <taxon>Bacteria</taxon>
        <taxon>Pseudomonadati</taxon>
        <taxon>Myxococcota</taxon>
        <taxon>Myxococcia</taxon>
        <taxon>Myxococcales</taxon>
        <taxon>Cystobacterineae</taxon>
        <taxon>Archangiaceae</taxon>
        <taxon>Archangium</taxon>
    </lineage>
</organism>
<sequence>MPFMRYPRLRQHNQYGGLVASDALLMCFYMQHPNERIAQAILRALQTIRERIHPYQLAWYDAGEGQAEPLDDFAWEKLHMRVLNPEPDTSSYLILDGPSTKVDDVRVHYRGLDVWPSPWPEQKDGVSVLYVRLPTEFLVERGADEVRALALDVASELPFNSGYVDFVLCSDGWHFGEALQLIQPRYPGVHLASSRASLRMNTWVDGVHWMNFLGEPVLGKIGGVPGLRAHLGLPGITLQEMSGDRVLITLGEQPEVGDVEAGQTLPLHRALARILAPYLYRSDMDDFYPTTEDLLRWERRFLD</sequence>
<keyword evidence="2" id="KW-1185">Reference proteome</keyword>
<dbReference type="EMBL" id="QUMU01000003">
    <property type="protein sequence ID" value="REG34570.1"/>
    <property type="molecule type" value="Genomic_DNA"/>
</dbReference>
<evidence type="ECO:0000313" key="2">
    <source>
        <dbReference type="Proteomes" id="UP000256345"/>
    </source>
</evidence>
<protein>
    <submittedName>
        <fullName evidence="1">Uncharacterized protein DUF3396</fullName>
    </submittedName>
</protein>
<evidence type="ECO:0000313" key="1">
    <source>
        <dbReference type="EMBL" id="REG34570.1"/>
    </source>
</evidence>
<proteinExistence type="predicted"/>
<reference evidence="1 2" key="1">
    <citation type="submission" date="2018-08" db="EMBL/GenBank/DDBJ databases">
        <title>Genomic Encyclopedia of Archaeal and Bacterial Type Strains, Phase II (KMG-II): from individual species to whole genera.</title>
        <authorList>
            <person name="Goeker M."/>
        </authorList>
    </citation>
    <scope>NUCLEOTIDE SEQUENCE [LARGE SCALE GENOMIC DNA]</scope>
    <source>
        <strain evidence="1 2">DSM 2261</strain>
    </source>
</reference>
<comment type="caution">
    <text evidence="1">The sequence shown here is derived from an EMBL/GenBank/DDBJ whole genome shotgun (WGS) entry which is preliminary data.</text>
</comment>
<gene>
    <name evidence="1" type="ORF">ATI61_103476</name>
</gene>
<dbReference type="Pfam" id="PF11876">
    <property type="entry name" value="TsiV"/>
    <property type="match status" value="1"/>
</dbReference>
<dbReference type="Proteomes" id="UP000256345">
    <property type="component" value="Unassembled WGS sequence"/>
</dbReference>
<accession>A0ABX9K711</accession>
<dbReference type="InterPro" id="IPR021815">
    <property type="entry name" value="TsiV"/>
</dbReference>